<feature type="domain" description="Ketoreductase" evidence="4">
    <location>
        <begin position="32"/>
        <end position="216"/>
    </location>
</feature>
<sequence length="339" mass="37028">MKWKNMLLAASTLGVVAGTAIRRRRELDLRGQVVLVTGSSRGLGFLIAKAFAHEGCRVAICARNEEELEQARAQLESHGADAIAVKCDISDRDQVSAMVDTVTRHFGRIDILVNNAGIMVVGPVQTMNTEDFQQAMDVMYWGMFYTTMAVLPQMIQRRAGRIVNITSVGGKISVPRLLPYTAAKFAAVGFSEGLRAEMKKHGIYVITVVPGLMRTGSHLGAYFKGKHKAEFTWFSLGASMPVVAMDAEVAARQIVEATRRGTSEKILSWPAHLIVRIHGLIPGITTDMLGVINRLIPEDPNSKEKIKGEEILKMMGNSPIAKIISSLAQNTTQGSKRTP</sequence>
<dbReference type="EMBL" id="CP001825">
    <property type="protein sequence ID" value="ACZ41372.1"/>
    <property type="molecule type" value="Genomic_DNA"/>
</dbReference>
<dbReference type="Pfam" id="PF00106">
    <property type="entry name" value="adh_short"/>
    <property type="match status" value="1"/>
</dbReference>
<protein>
    <submittedName>
        <fullName evidence="5">Short-chain dehydrogenase/reductase SDR</fullName>
    </submittedName>
</protein>
<reference evidence="6" key="1">
    <citation type="journal article" date="2010" name="Stand. Genomic Sci.">
        <title>Complete genome sequence of 'Thermobaculum terrenum' type strain (YNP1).</title>
        <authorList>
            <person name="Kiss H."/>
            <person name="Cleland D."/>
            <person name="Lapidus A."/>
            <person name="Lucas S."/>
            <person name="Glavina Del Rio T."/>
            <person name="Nolan M."/>
            <person name="Tice H."/>
            <person name="Han C."/>
            <person name="Goodwin L."/>
            <person name="Pitluck S."/>
            <person name="Liolios K."/>
            <person name="Ivanova N."/>
            <person name="Mavromatis K."/>
            <person name="Ovchinnikova G."/>
            <person name="Pati A."/>
            <person name="Chen A."/>
            <person name="Palaniappan K."/>
            <person name="Land M."/>
            <person name="Hauser L."/>
            <person name="Chang Y."/>
            <person name="Jeffries C."/>
            <person name="Lu M."/>
            <person name="Brettin T."/>
            <person name="Detter J."/>
            <person name="Goker M."/>
            <person name="Tindall B."/>
            <person name="Beck B."/>
            <person name="McDermott T."/>
            <person name="Woyke T."/>
            <person name="Bristow J."/>
            <person name="Eisen J."/>
            <person name="Markowitz V."/>
            <person name="Hugenholtz P."/>
            <person name="Kyrpides N."/>
            <person name="Klenk H."/>
            <person name="Cheng J."/>
        </authorList>
    </citation>
    <scope>NUCLEOTIDE SEQUENCE [LARGE SCALE GENOMIC DNA]</scope>
    <source>
        <strain evidence="6">ATCC BAA-798 / YNP1</strain>
    </source>
</reference>
<dbReference type="HOGENOM" id="CLU_010194_2_1_0"/>
<dbReference type="SUPFAM" id="SSF51735">
    <property type="entry name" value="NAD(P)-binding Rossmann-fold domains"/>
    <property type="match status" value="1"/>
</dbReference>
<organism evidence="5 6">
    <name type="scientific">Thermobaculum terrenum (strain ATCC BAA-798 / CCMEE 7001 / YNP1)</name>
    <dbReference type="NCBI Taxonomy" id="525904"/>
    <lineage>
        <taxon>Bacteria</taxon>
        <taxon>Bacillati</taxon>
        <taxon>Chloroflexota</taxon>
        <taxon>Chloroflexia</taxon>
        <taxon>Candidatus Thermobaculales</taxon>
        <taxon>Candidatus Thermobaculaceae</taxon>
        <taxon>Thermobaculum</taxon>
    </lineage>
</organism>
<proteinExistence type="inferred from homology"/>
<dbReference type="InterPro" id="IPR002347">
    <property type="entry name" value="SDR_fam"/>
</dbReference>
<dbReference type="PANTHER" id="PTHR44196:SF1">
    <property type="entry name" value="DEHYDROGENASE_REDUCTASE SDR FAMILY MEMBER 7B"/>
    <property type="match status" value="1"/>
</dbReference>
<dbReference type="PRINTS" id="PR00081">
    <property type="entry name" value="GDHRDH"/>
</dbReference>
<dbReference type="KEGG" id="ttr:Tter_0451"/>
<name>D1CEL6_THET1</name>
<evidence type="ECO:0000313" key="5">
    <source>
        <dbReference type="EMBL" id="ACZ41372.1"/>
    </source>
</evidence>
<dbReference type="RefSeq" id="WP_012874407.1">
    <property type="nucleotide sequence ID" value="NC_013525.1"/>
</dbReference>
<evidence type="ECO:0000313" key="6">
    <source>
        <dbReference type="Proteomes" id="UP000000323"/>
    </source>
</evidence>
<evidence type="ECO:0000256" key="2">
    <source>
        <dbReference type="ARBA" id="ARBA00023002"/>
    </source>
</evidence>
<dbReference type="PROSITE" id="PS00061">
    <property type="entry name" value="ADH_SHORT"/>
    <property type="match status" value="1"/>
</dbReference>
<dbReference type="InterPro" id="IPR036291">
    <property type="entry name" value="NAD(P)-bd_dom_sf"/>
</dbReference>
<evidence type="ECO:0000259" key="4">
    <source>
        <dbReference type="SMART" id="SM00822"/>
    </source>
</evidence>
<comment type="similarity">
    <text evidence="1 3">Belongs to the short-chain dehydrogenases/reductases (SDR) family.</text>
</comment>
<dbReference type="InterPro" id="IPR057326">
    <property type="entry name" value="KR_dom"/>
</dbReference>
<dbReference type="PRINTS" id="PR00080">
    <property type="entry name" value="SDRFAMILY"/>
</dbReference>
<dbReference type="PANTHER" id="PTHR44196">
    <property type="entry name" value="DEHYDROGENASE/REDUCTASE SDR FAMILY MEMBER 7B"/>
    <property type="match status" value="1"/>
</dbReference>
<evidence type="ECO:0000256" key="3">
    <source>
        <dbReference type="RuleBase" id="RU000363"/>
    </source>
</evidence>
<dbReference type="InterPro" id="IPR020904">
    <property type="entry name" value="Sc_DH/Rdtase_CS"/>
</dbReference>
<accession>D1CEL6</accession>
<dbReference type="Gene3D" id="3.40.50.720">
    <property type="entry name" value="NAD(P)-binding Rossmann-like Domain"/>
    <property type="match status" value="1"/>
</dbReference>
<dbReference type="STRING" id="525904.Tter_0451"/>
<dbReference type="eggNOG" id="COG0300">
    <property type="taxonomic scope" value="Bacteria"/>
</dbReference>
<dbReference type="Proteomes" id="UP000000323">
    <property type="component" value="Chromosome 1"/>
</dbReference>
<dbReference type="CDD" id="cd05233">
    <property type="entry name" value="SDR_c"/>
    <property type="match status" value="1"/>
</dbReference>
<evidence type="ECO:0000256" key="1">
    <source>
        <dbReference type="ARBA" id="ARBA00006484"/>
    </source>
</evidence>
<keyword evidence="2" id="KW-0560">Oxidoreductase</keyword>
<dbReference type="FunFam" id="3.40.50.720:FF:000084">
    <property type="entry name" value="Short-chain dehydrogenase reductase"/>
    <property type="match status" value="1"/>
</dbReference>
<dbReference type="GO" id="GO:0016491">
    <property type="term" value="F:oxidoreductase activity"/>
    <property type="evidence" value="ECO:0007669"/>
    <property type="project" value="UniProtKB-KW"/>
</dbReference>
<keyword evidence="6" id="KW-1185">Reference proteome</keyword>
<dbReference type="GO" id="GO:0016020">
    <property type="term" value="C:membrane"/>
    <property type="evidence" value="ECO:0007669"/>
    <property type="project" value="TreeGrafter"/>
</dbReference>
<gene>
    <name evidence="5" type="ordered locus">Tter_0451</name>
</gene>
<dbReference type="SMART" id="SM00822">
    <property type="entry name" value="PKS_KR"/>
    <property type="match status" value="1"/>
</dbReference>
<dbReference type="AlphaFoldDB" id="D1CEL6"/>
<dbReference type="OrthoDB" id="9792003at2"/>